<dbReference type="PANTHER" id="PTHR47356:SF2">
    <property type="entry name" value="FAD-BINDING DOMAIN-CONTAINING PROTEIN-RELATED"/>
    <property type="match status" value="1"/>
</dbReference>
<dbReference type="Proteomes" id="UP000723463">
    <property type="component" value="Unassembled WGS sequence"/>
</dbReference>
<dbReference type="PANTHER" id="PTHR47356">
    <property type="entry name" value="FAD-DEPENDENT MONOOXYGENASE ASQG-RELATED"/>
    <property type="match status" value="1"/>
</dbReference>
<dbReference type="PRINTS" id="PR00420">
    <property type="entry name" value="RNGMNOXGNASE"/>
</dbReference>
<keyword evidence="2" id="KW-0285">Flavoprotein</keyword>
<evidence type="ECO:0000256" key="2">
    <source>
        <dbReference type="ARBA" id="ARBA00022630"/>
    </source>
</evidence>
<dbReference type="InterPro" id="IPR036188">
    <property type="entry name" value="FAD/NAD-bd_sf"/>
</dbReference>
<evidence type="ECO:0000256" key="3">
    <source>
        <dbReference type="ARBA" id="ARBA00022827"/>
    </source>
</evidence>
<dbReference type="GO" id="GO:0071949">
    <property type="term" value="F:FAD binding"/>
    <property type="evidence" value="ECO:0007669"/>
    <property type="project" value="InterPro"/>
</dbReference>
<keyword evidence="3" id="KW-0274">FAD</keyword>
<sequence>MIRCSDGTTYHGDILVGADGAYSGVRQALYKCLDKAGTLPPSDLDELNKGYICMVGTTGPLDPEKYPGVDNADANVNQILGKNSLYTWSAFSVPGNRICWGAVLQLSTVKEASEHKFRNSEWRSETNETMIKEVRGFLIPFGDNTLGNLIDATPQENISKVFLEDKLFKTWNHGRTVLIGDACHKLLPSAGLGAVTAMQDAVVLANYLYEMKGLAFSDISATLDQFKDERYSKVKVQYETSISSARLVYGQSYFDRFMRTIVFNWLPESVLLKGGFKGVEFRPQASFIPQIPVRGSGPVLPQRPSQRYLDEQAKLDEK</sequence>
<dbReference type="GO" id="GO:0004497">
    <property type="term" value="F:monooxygenase activity"/>
    <property type="evidence" value="ECO:0007669"/>
    <property type="project" value="InterPro"/>
</dbReference>
<dbReference type="Gene3D" id="3.50.50.60">
    <property type="entry name" value="FAD/NAD(P)-binding domain"/>
    <property type="match status" value="1"/>
</dbReference>
<dbReference type="InterPro" id="IPR050562">
    <property type="entry name" value="FAD_mOase_fung"/>
</dbReference>
<name>A0A9P6JXV0_9FUNG</name>
<reference evidence="6" key="1">
    <citation type="journal article" date="2020" name="Fungal Divers.">
        <title>Resolving the Mortierellaceae phylogeny through synthesis of multi-gene phylogenetics and phylogenomics.</title>
        <authorList>
            <person name="Vandepol N."/>
            <person name="Liber J."/>
            <person name="Desiro A."/>
            <person name="Na H."/>
            <person name="Kennedy M."/>
            <person name="Barry K."/>
            <person name="Grigoriev I.V."/>
            <person name="Miller A.N."/>
            <person name="O'Donnell K."/>
            <person name="Stajich J.E."/>
            <person name="Bonito G."/>
        </authorList>
    </citation>
    <scope>NUCLEOTIDE SEQUENCE</scope>
    <source>
        <strain evidence="6">NRRL 2591</strain>
    </source>
</reference>
<gene>
    <name evidence="6" type="ORF">EC957_009599</name>
</gene>
<feature type="domain" description="FAD-binding" evidence="5">
    <location>
        <begin position="110"/>
        <end position="230"/>
    </location>
</feature>
<dbReference type="SUPFAM" id="SSF51905">
    <property type="entry name" value="FAD/NAD(P)-binding domain"/>
    <property type="match status" value="1"/>
</dbReference>
<protein>
    <recommendedName>
        <fullName evidence="5">FAD-binding domain-containing protein</fullName>
    </recommendedName>
</protein>
<comment type="caution">
    <text evidence="6">The sequence shown here is derived from an EMBL/GenBank/DDBJ whole genome shotgun (WGS) entry which is preliminary data.</text>
</comment>
<accession>A0A9P6JXV0</accession>
<evidence type="ECO:0000313" key="7">
    <source>
        <dbReference type="Proteomes" id="UP000723463"/>
    </source>
</evidence>
<evidence type="ECO:0000259" key="5">
    <source>
        <dbReference type="Pfam" id="PF01494"/>
    </source>
</evidence>
<evidence type="ECO:0000313" key="6">
    <source>
        <dbReference type="EMBL" id="KAF9536817.1"/>
    </source>
</evidence>
<dbReference type="Pfam" id="PF01494">
    <property type="entry name" value="FAD_binding_3"/>
    <property type="match status" value="1"/>
</dbReference>
<evidence type="ECO:0000256" key="4">
    <source>
        <dbReference type="ARBA" id="ARBA00023002"/>
    </source>
</evidence>
<keyword evidence="4" id="KW-0560">Oxidoreductase</keyword>
<organism evidence="6 7">
    <name type="scientific">Mortierella hygrophila</name>
    <dbReference type="NCBI Taxonomy" id="979708"/>
    <lineage>
        <taxon>Eukaryota</taxon>
        <taxon>Fungi</taxon>
        <taxon>Fungi incertae sedis</taxon>
        <taxon>Mucoromycota</taxon>
        <taxon>Mortierellomycotina</taxon>
        <taxon>Mortierellomycetes</taxon>
        <taxon>Mortierellales</taxon>
        <taxon>Mortierellaceae</taxon>
        <taxon>Mortierella</taxon>
    </lineage>
</organism>
<evidence type="ECO:0000256" key="1">
    <source>
        <dbReference type="ARBA" id="ARBA00007992"/>
    </source>
</evidence>
<dbReference type="InterPro" id="IPR002938">
    <property type="entry name" value="FAD-bd"/>
</dbReference>
<comment type="similarity">
    <text evidence="1">Belongs to the paxM FAD-dependent monooxygenase family.</text>
</comment>
<dbReference type="AlphaFoldDB" id="A0A9P6JXV0"/>
<keyword evidence="7" id="KW-1185">Reference proteome</keyword>
<dbReference type="EMBL" id="JAAAXW010000539">
    <property type="protein sequence ID" value="KAF9536817.1"/>
    <property type="molecule type" value="Genomic_DNA"/>
</dbReference>
<proteinExistence type="inferred from homology"/>